<proteinExistence type="inferred from homology"/>
<dbReference type="InterPro" id="IPR052021">
    <property type="entry name" value="Type-I_RS_S_subunit"/>
</dbReference>
<reference evidence="5 6" key="1">
    <citation type="journal article" date="2019" name="Front. Microbiol.">
        <title>Genomic Features for Desiccation Tolerance and Sugar Biosynthesis in the Extremophile Gloeocapsopsis sp. UTEX B3054.</title>
        <authorList>
            <person name="Urrejola C."/>
            <person name="Alcorta J."/>
            <person name="Salas L."/>
            <person name="Vasquez M."/>
            <person name="Polz M.F."/>
            <person name="Vicuna R."/>
            <person name="Diez B."/>
        </authorList>
    </citation>
    <scope>NUCLEOTIDE SEQUENCE [LARGE SCALE GENOMIC DNA]</scope>
    <source>
        <strain evidence="5 6">1H9</strain>
    </source>
</reference>
<keyword evidence="6" id="KW-1185">Reference proteome</keyword>
<evidence type="ECO:0000313" key="6">
    <source>
        <dbReference type="Proteomes" id="UP000441797"/>
    </source>
</evidence>
<sequence>MFGDPVTNPRGWETVELSEMLSIVSGQVDPQEAPYIDMPHIGGENIQANTGRINGVQTPREIGLQSGKYLFEPTDVLYSKIRPYLNKVVIPGFIGVCSADIYPLRVDKAKLNPQYLVYLLRSNTFLEYAEKHSARTNIPKINRPALLKFTSPYPPLNLQKKFSAIYDKVHSTNNQINHAVEDGNKLFNSLLQRAFRGEL</sequence>
<evidence type="ECO:0000259" key="4">
    <source>
        <dbReference type="Pfam" id="PF01420"/>
    </source>
</evidence>
<dbReference type="Gene3D" id="3.90.220.20">
    <property type="entry name" value="DNA methylase specificity domains"/>
    <property type="match status" value="1"/>
</dbReference>
<name>A0A6N8FSZ3_9CHRO</name>
<dbReference type="InterPro" id="IPR044946">
    <property type="entry name" value="Restrct_endonuc_typeI_TRD_sf"/>
</dbReference>
<dbReference type="CDD" id="cd16961">
    <property type="entry name" value="RMtype1_S_TRD-CR_like"/>
    <property type="match status" value="1"/>
</dbReference>
<evidence type="ECO:0000256" key="3">
    <source>
        <dbReference type="ARBA" id="ARBA00023125"/>
    </source>
</evidence>
<protein>
    <recommendedName>
        <fullName evidence="4">Type I restriction modification DNA specificity domain-containing protein</fullName>
    </recommendedName>
</protein>
<keyword evidence="2" id="KW-0680">Restriction system</keyword>
<dbReference type="PANTHER" id="PTHR30408:SF12">
    <property type="entry name" value="TYPE I RESTRICTION ENZYME MJAVIII SPECIFICITY SUBUNIT"/>
    <property type="match status" value="1"/>
</dbReference>
<accession>A0A6N8FSZ3</accession>
<evidence type="ECO:0000256" key="1">
    <source>
        <dbReference type="ARBA" id="ARBA00010923"/>
    </source>
</evidence>
<comment type="similarity">
    <text evidence="1">Belongs to the type-I restriction system S methylase family.</text>
</comment>
<feature type="domain" description="Type I restriction modification DNA specificity" evidence="4">
    <location>
        <begin position="9"/>
        <end position="179"/>
    </location>
</feature>
<evidence type="ECO:0000256" key="2">
    <source>
        <dbReference type="ARBA" id="ARBA00022747"/>
    </source>
</evidence>
<organism evidence="5 6">
    <name type="scientific">Gloeocapsopsis dulcis AAB1 = 1H9</name>
    <dbReference type="NCBI Taxonomy" id="1433147"/>
    <lineage>
        <taxon>Bacteria</taxon>
        <taxon>Bacillati</taxon>
        <taxon>Cyanobacteriota</taxon>
        <taxon>Cyanophyceae</taxon>
        <taxon>Oscillatoriophycideae</taxon>
        <taxon>Chroococcales</taxon>
        <taxon>Chroococcaceae</taxon>
        <taxon>Gloeocapsopsis</taxon>
        <taxon>Gloeocapsopsis dulcis</taxon>
    </lineage>
</organism>
<dbReference type="InterPro" id="IPR000055">
    <property type="entry name" value="Restrct_endonuc_typeI_TRD"/>
</dbReference>
<dbReference type="EMBL" id="NAPY01000001">
    <property type="protein sequence ID" value="MUL35066.1"/>
    <property type="molecule type" value="Genomic_DNA"/>
</dbReference>
<dbReference type="OrthoDB" id="426391at2"/>
<dbReference type="GO" id="GO:0003677">
    <property type="term" value="F:DNA binding"/>
    <property type="evidence" value="ECO:0007669"/>
    <property type="project" value="UniProtKB-KW"/>
</dbReference>
<keyword evidence="3" id="KW-0238">DNA-binding</keyword>
<dbReference type="PANTHER" id="PTHR30408">
    <property type="entry name" value="TYPE-1 RESTRICTION ENZYME ECOKI SPECIFICITY PROTEIN"/>
    <property type="match status" value="1"/>
</dbReference>
<dbReference type="GO" id="GO:0009307">
    <property type="term" value="P:DNA restriction-modification system"/>
    <property type="evidence" value="ECO:0007669"/>
    <property type="project" value="UniProtKB-KW"/>
</dbReference>
<evidence type="ECO:0000313" key="5">
    <source>
        <dbReference type="EMBL" id="MUL35066.1"/>
    </source>
</evidence>
<dbReference type="SUPFAM" id="SSF116734">
    <property type="entry name" value="DNA methylase specificity domain"/>
    <property type="match status" value="1"/>
</dbReference>
<gene>
    <name evidence="5" type="ORF">BWI75_01475</name>
</gene>
<dbReference type="Pfam" id="PF01420">
    <property type="entry name" value="Methylase_S"/>
    <property type="match status" value="1"/>
</dbReference>
<dbReference type="AlphaFoldDB" id="A0A6N8FSZ3"/>
<dbReference type="Proteomes" id="UP000441797">
    <property type="component" value="Unassembled WGS sequence"/>
</dbReference>
<comment type="caution">
    <text evidence="5">The sequence shown here is derived from an EMBL/GenBank/DDBJ whole genome shotgun (WGS) entry which is preliminary data.</text>
</comment>